<sequence length="120" mass="12867">MADRGVDLAALPKEVREQLAELELELSEDIVVATAARAWSGRRLAEGENYGKAGLVRVLVPLGQVSDLECLVNWRAVAGSLIPSSHRSSCRFPGQSPPHKRVTILSLLSSACAISLSFSL</sequence>
<protein>
    <submittedName>
        <fullName evidence="1">Uncharacterized protein</fullName>
    </submittedName>
</protein>
<dbReference type="EMBL" id="RJVU01036174">
    <property type="protein sequence ID" value="ROL46921.1"/>
    <property type="molecule type" value="Genomic_DNA"/>
</dbReference>
<accession>A0A3N0YM01</accession>
<organism evidence="1 2">
    <name type="scientific">Anabarilius grahami</name>
    <name type="common">Kanglang fish</name>
    <name type="synonym">Barilius grahami</name>
    <dbReference type="NCBI Taxonomy" id="495550"/>
    <lineage>
        <taxon>Eukaryota</taxon>
        <taxon>Metazoa</taxon>
        <taxon>Chordata</taxon>
        <taxon>Craniata</taxon>
        <taxon>Vertebrata</taxon>
        <taxon>Euteleostomi</taxon>
        <taxon>Actinopterygii</taxon>
        <taxon>Neopterygii</taxon>
        <taxon>Teleostei</taxon>
        <taxon>Ostariophysi</taxon>
        <taxon>Cypriniformes</taxon>
        <taxon>Xenocyprididae</taxon>
        <taxon>Xenocypridinae</taxon>
        <taxon>Xenocypridinae incertae sedis</taxon>
        <taxon>Anabarilius</taxon>
    </lineage>
</organism>
<dbReference type="Proteomes" id="UP000281406">
    <property type="component" value="Unassembled WGS sequence"/>
</dbReference>
<reference evidence="1 2" key="1">
    <citation type="submission" date="2018-10" db="EMBL/GenBank/DDBJ databases">
        <title>Genome assembly for a Yunnan-Guizhou Plateau 3E fish, Anabarilius grahami (Regan), and its evolutionary and genetic applications.</title>
        <authorList>
            <person name="Jiang W."/>
        </authorList>
    </citation>
    <scope>NUCLEOTIDE SEQUENCE [LARGE SCALE GENOMIC DNA]</scope>
    <source>
        <strain evidence="1">AG-KIZ</strain>
        <tissue evidence="1">Muscle</tissue>
    </source>
</reference>
<name>A0A3N0YM01_ANAGA</name>
<dbReference type="AlphaFoldDB" id="A0A3N0YM01"/>
<gene>
    <name evidence="1" type="ORF">DPX16_20573</name>
</gene>
<evidence type="ECO:0000313" key="1">
    <source>
        <dbReference type="EMBL" id="ROL46921.1"/>
    </source>
</evidence>
<evidence type="ECO:0000313" key="2">
    <source>
        <dbReference type="Proteomes" id="UP000281406"/>
    </source>
</evidence>
<keyword evidence="2" id="KW-1185">Reference proteome</keyword>
<comment type="caution">
    <text evidence="1">The sequence shown here is derived from an EMBL/GenBank/DDBJ whole genome shotgun (WGS) entry which is preliminary data.</text>
</comment>
<proteinExistence type="predicted"/>